<dbReference type="RefSeq" id="WP_338615157.1">
    <property type="nucleotide sequence ID" value="NZ_AP029022.1"/>
</dbReference>
<proteinExistence type="predicted"/>
<keyword evidence="2" id="KW-1185">Reference proteome</keyword>
<dbReference type="EMBL" id="AP029022">
    <property type="protein sequence ID" value="BEV04591.1"/>
    <property type="molecule type" value="Genomic_DNA"/>
</dbReference>
<reference evidence="1 2" key="1">
    <citation type="journal article" date="2020" name="Microbes Environ.">
        <title>Synthetic bacterial community of duckweed: a simple and stable system to study plant-microbe interactions.</title>
        <authorList>
            <person name="Ishizawa H."/>
            <person name="Tada M."/>
            <person name="Kuroda M."/>
            <person name="Inoue D."/>
            <person name="Futamata H."/>
            <person name="Ike M."/>
        </authorList>
    </citation>
    <scope>NUCLEOTIDE SEQUENCE [LARGE SCALE GENOMIC DNA]</scope>
    <source>
        <strain evidence="1 2">DW100</strain>
    </source>
</reference>
<gene>
    <name evidence="1" type="ORF">CRDW_19650</name>
</gene>
<organism evidence="1 2">
    <name type="scientific">Chryseobacterium gambrini</name>
    <dbReference type="NCBI Taxonomy" id="373672"/>
    <lineage>
        <taxon>Bacteria</taxon>
        <taxon>Pseudomonadati</taxon>
        <taxon>Bacteroidota</taxon>
        <taxon>Flavobacteriia</taxon>
        <taxon>Flavobacteriales</taxon>
        <taxon>Weeksellaceae</taxon>
        <taxon>Chryseobacterium group</taxon>
        <taxon>Chryseobacterium</taxon>
    </lineage>
</organism>
<protein>
    <submittedName>
        <fullName evidence="1">Zinc ribbon domain-containing protein</fullName>
    </submittedName>
</protein>
<evidence type="ECO:0000313" key="2">
    <source>
        <dbReference type="Proteomes" id="UP001380186"/>
    </source>
</evidence>
<dbReference type="Proteomes" id="UP001380186">
    <property type="component" value="Chromosome"/>
</dbReference>
<sequence>MKNFCTNCGTKLEENPKFCHNCGVAICDKTEQYIDQKAYDDDMYEETDEDREKGLEAMMKYLEKKWENEDYTNLFLESRSGNKVHDTDNLPIKKVRKFIKKNINENESAILDNPGMEVLYYYDSTVFGSGDNGFLIMKSIVDYMPIFSITFKELFDDPCTIFLNLNDVYDTDEEDNSITLKDLNIIKNKLILQVEQSGQSAELQFVISETKVATELFECLSRIFRRGDIRNNMSNDPANIREN</sequence>
<accession>A0ABM8K7K0</accession>
<name>A0ABM8K7K0_9FLAO</name>
<evidence type="ECO:0000313" key="1">
    <source>
        <dbReference type="EMBL" id="BEV04591.1"/>
    </source>
</evidence>